<evidence type="ECO:0000313" key="3">
    <source>
        <dbReference type="Proteomes" id="UP000195652"/>
    </source>
</evidence>
<proteinExistence type="predicted"/>
<dbReference type="Proteomes" id="UP000195652">
    <property type="component" value="Chromosome"/>
</dbReference>
<protein>
    <submittedName>
        <fullName evidence="2">Uncharacterized protein</fullName>
    </submittedName>
</protein>
<keyword evidence="3" id="KW-1185">Reference proteome</keyword>
<organism evidence="2 3">
    <name type="scientific">Corynebacterium silvaticum</name>
    <dbReference type="NCBI Taxonomy" id="2320431"/>
    <lineage>
        <taxon>Bacteria</taxon>
        <taxon>Bacillati</taxon>
        <taxon>Actinomycetota</taxon>
        <taxon>Actinomycetes</taxon>
        <taxon>Mycobacteriales</taxon>
        <taxon>Corynebacteriaceae</taxon>
        <taxon>Corynebacterium</taxon>
    </lineage>
</organism>
<name>A0A7Y4LGX6_9CORY</name>
<dbReference type="RefSeq" id="WP_087453716.1">
    <property type="nucleotide sequence ID" value="NZ_CP021417.2"/>
</dbReference>
<dbReference type="AlphaFoldDB" id="A0A7Y4LGX6"/>
<reference evidence="2 3" key="3">
    <citation type="journal article" date="2020" name="Int. J. Syst. Evol. Microbiol.">
        <title>Corynebacterium silvaticum sp. nov., a unique group of NTTB corynebacteria in wild boar and roe deer.</title>
        <authorList>
            <person name="Dangel A."/>
            <person name="Berger A."/>
            <person name="Rau J."/>
            <person name="Eisenberg T."/>
            <person name="Kampfer P."/>
            <person name="Margos G."/>
            <person name="Contzen M."/>
            <person name="Busse H.J."/>
            <person name="Konrad R."/>
            <person name="Peters M."/>
            <person name="Sting R."/>
            <person name="Sing A."/>
        </authorList>
    </citation>
    <scope>NUCLEOTIDE SEQUENCE [LARGE SCALE GENOMIC DNA]</scope>
    <source>
        <strain evidence="2 3">PO100/5</strain>
    </source>
</reference>
<keyword evidence="1" id="KW-0472">Membrane</keyword>
<feature type="transmembrane region" description="Helical" evidence="1">
    <location>
        <begin position="40"/>
        <end position="57"/>
    </location>
</feature>
<gene>
    <name evidence="2" type="ORF">CBE74_04550</name>
</gene>
<reference evidence="2 3" key="2">
    <citation type="journal article" date="2020" name="Antonie Van Leeuwenhoek">
        <title>Phylogenomic characterisation of a novel corynebacterial species pathogenic to animals.</title>
        <authorList>
            <person name="Moller J."/>
            <person name="Musella L."/>
            <person name="Melnikov V."/>
            <person name="Geissdorfer W."/>
            <person name="Burkovski A."/>
            <person name="Sangal V."/>
        </authorList>
    </citation>
    <scope>NUCLEOTIDE SEQUENCE [LARGE SCALE GENOMIC DNA]</scope>
    <source>
        <strain evidence="2 3">PO100/5</strain>
    </source>
</reference>
<accession>A0A7Y4LGX6</accession>
<reference evidence="2 3" key="1">
    <citation type="journal article" date="2014" name="BMC Vet. Res.">
        <title>First report of Corynebacterium pseudotuberculosis from caseous lymphadenitis lesions in Black Alentejano pig (Sus scrofa domesticus).</title>
        <authorList>
            <person name="Oliveira M."/>
            <person name="Barroco C."/>
            <person name="Mottola C."/>
            <person name="Santos R."/>
            <person name="Lemsaddek A."/>
            <person name="Tavares L."/>
            <person name="Semedo-Lemsaddek T."/>
        </authorList>
    </citation>
    <scope>NUCLEOTIDE SEQUENCE [LARGE SCALE GENOMIC DNA]</scope>
    <source>
        <strain evidence="2 3">PO100/5</strain>
    </source>
</reference>
<evidence type="ECO:0000313" key="2">
    <source>
        <dbReference type="EMBL" id="ARU45885.1"/>
    </source>
</evidence>
<keyword evidence="1" id="KW-1133">Transmembrane helix</keyword>
<dbReference type="KEGG" id="csil:CBE74_04550"/>
<sequence>MLKPLKRLGASHPIAIIMAVVWANAALALAGWLQAYDYSTPWWVIVLAAMTPSYWLSRAVRYGFYRRPAPMAAKKP</sequence>
<evidence type="ECO:0000256" key="1">
    <source>
        <dbReference type="SAM" id="Phobius"/>
    </source>
</evidence>
<feature type="transmembrane region" description="Helical" evidence="1">
    <location>
        <begin position="12"/>
        <end position="34"/>
    </location>
</feature>
<keyword evidence="1" id="KW-0812">Transmembrane</keyword>
<reference evidence="2 3" key="4">
    <citation type="journal article" date="2020" name="PLoS ONE">
        <title>Taxonomic classification of strain PO100/5 shows a broader geographic distribution and genetic markers of the recently described Corynebacterium silvaticum.</title>
        <authorList>
            <person name="Viana M.V.C."/>
            <person name="Profeta R."/>
            <person name="da Silva A.L."/>
            <person name="Hurtado R."/>
            <person name="Cerqueira J.C."/>
            <person name="Ribeiro B.F.S."/>
            <person name="Almeida M.O."/>
            <person name="Morais-Rodrigues F."/>
            <person name="Soares S.C."/>
            <person name="Oliveira M."/>
            <person name="Tavares L."/>
            <person name="Figueiredo H."/>
            <person name="Wattam A.R."/>
            <person name="Barh D."/>
            <person name="Ghosh P."/>
            <person name="Silva A."/>
            <person name="Azevedo V."/>
        </authorList>
    </citation>
    <scope>NUCLEOTIDE SEQUENCE [LARGE SCALE GENOMIC DNA]</scope>
    <source>
        <strain evidence="2 3">PO100/5</strain>
    </source>
</reference>
<dbReference type="EMBL" id="CP021417">
    <property type="protein sequence ID" value="ARU45885.1"/>
    <property type="molecule type" value="Genomic_DNA"/>
</dbReference>
<dbReference type="GeneID" id="75007532"/>